<dbReference type="GO" id="GO:0006629">
    <property type="term" value="P:lipid metabolic process"/>
    <property type="evidence" value="ECO:0007669"/>
    <property type="project" value="InterPro"/>
</dbReference>
<sequence>MSKKWPYPRLIAHRGGGRFAPENTLAAMRCGLDYGFDMVEFDAKLSKDNVLILLHDDDVKRTSNGQGLAAEMTYAELLELDMGQWHSAYYAGEPLPKLESIVRFAIENNIICNVEIKPCPGREKITGKLVAEAVARWFKGAEIPPLLSSFSAEALEAAYKAAPELPRAFLCDEYDATAKKVAKKLACVAVNPDQKTLTEKVIKAIHKDGYRICAWTVNDYRRAKELFAWGCDAIFTDELERLPASMA</sequence>
<evidence type="ECO:0000313" key="2">
    <source>
        <dbReference type="EMBL" id="NOL50276.1"/>
    </source>
</evidence>
<dbReference type="CDD" id="cd08562">
    <property type="entry name" value="GDPD_EcUgpQ_like"/>
    <property type="match status" value="1"/>
</dbReference>
<dbReference type="RefSeq" id="WP_171589260.1">
    <property type="nucleotide sequence ID" value="NZ_JABGBO010000010.1"/>
</dbReference>
<protein>
    <submittedName>
        <fullName evidence="2">Glycerophosphodiester phosphodiesterase</fullName>
        <ecNumber evidence="2">3.1.4.46</ecNumber>
    </submittedName>
</protein>
<dbReference type="PANTHER" id="PTHR46211">
    <property type="entry name" value="GLYCEROPHOSPHORYL DIESTER PHOSPHODIESTERASE"/>
    <property type="match status" value="1"/>
</dbReference>
<dbReference type="Pfam" id="PF03009">
    <property type="entry name" value="GDPD"/>
    <property type="match status" value="1"/>
</dbReference>
<dbReference type="PANTHER" id="PTHR46211:SF1">
    <property type="entry name" value="GLYCEROPHOSPHODIESTER PHOSPHODIESTERASE, CYTOPLASMIC"/>
    <property type="match status" value="1"/>
</dbReference>
<dbReference type="InterPro" id="IPR030395">
    <property type="entry name" value="GP_PDE_dom"/>
</dbReference>
<reference evidence="2 3" key="1">
    <citation type="submission" date="2020-05" db="EMBL/GenBank/DDBJ databases">
        <authorList>
            <person name="Niu N."/>
        </authorList>
    </citation>
    <scope>NUCLEOTIDE SEQUENCE [LARGE SCALE GENOMIC DNA]</scope>
    <source>
        <strain evidence="2 3">LMG10982</strain>
    </source>
</reference>
<dbReference type="SUPFAM" id="SSF51695">
    <property type="entry name" value="PLC-like phosphodiesterases"/>
    <property type="match status" value="1"/>
</dbReference>
<gene>
    <name evidence="2" type="primary">ugpQ</name>
    <name evidence="2" type="ORF">HKX40_09055</name>
</gene>
<keyword evidence="3" id="KW-1185">Reference proteome</keyword>
<dbReference type="EC" id="3.1.4.46" evidence="2"/>
<dbReference type="PROSITE" id="PS51704">
    <property type="entry name" value="GP_PDE"/>
    <property type="match status" value="1"/>
</dbReference>
<proteinExistence type="predicted"/>
<accession>A0A7Y4LDK8</accession>
<comment type="caution">
    <text evidence="2">The sequence shown here is derived from an EMBL/GenBank/DDBJ whole genome shotgun (WGS) entry which is preliminary data.</text>
</comment>
<dbReference type="InterPro" id="IPR017946">
    <property type="entry name" value="PLC-like_Pdiesterase_TIM-brl"/>
</dbReference>
<dbReference type="Gene3D" id="3.20.20.190">
    <property type="entry name" value="Phosphatidylinositol (PI) phosphodiesterase"/>
    <property type="match status" value="1"/>
</dbReference>
<keyword evidence="2" id="KW-0378">Hydrolase</keyword>
<feature type="domain" description="GP-PDE" evidence="1">
    <location>
        <begin position="8"/>
        <end position="246"/>
    </location>
</feature>
<evidence type="ECO:0000313" key="3">
    <source>
        <dbReference type="Proteomes" id="UP000541421"/>
    </source>
</evidence>
<dbReference type="AlphaFoldDB" id="A0A7Y4LDK8"/>
<dbReference type="NCBIfam" id="NF006989">
    <property type="entry name" value="PRK09454.1"/>
    <property type="match status" value="1"/>
</dbReference>
<dbReference type="EMBL" id="JABGBO010000010">
    <property type="protein sequence ID" value="NOL50276.1"/>
    <property type="molecule type" value="Genomic_DNA"/>
</dbReference>
<name>A0A7Y4LDK8_9BURK</name>
<evidence type="ECO:0000259" key="1">
    <source>
        <dbReference type="PROSITE" id="PS51704"/>
    </source>
</evidence>
<organism evidence="2 3">
    <name type="scientific">Pelistega europaea</name>
    <dbReference type="NCBI Taxonomy" id="106147"/>
    <lineage>
        <taxon>Bacteria</taxon>
        <taxon>Pseudomonadati</taxon>
        <taxon>Pseudomonadota</taxon>
        <taxon>Betaproteobacteria</taxon>
        <taxon>Burkholderiales</taxon>
        <taxon>Alcaligenaceae</taxon>
        <taxon>Pelistega</taxon>
    </lineage>
</organism>
<dbReference type="Proteomes" id="UP000541421">
    <property type="component" value="Unassembled WGS sequence"/>
</dbReference>
<dbReference type="GO" id="GO:0008889">
    <property type="term" value="F:glycerophosphodiester phosphodiesterase activity"/>
    <property type="evidence" value="ECO:0007669"/>
    <property type="project" value="UniProtKB-EC"/>
</dbReference>